<dbReference type="STRING" id="64571.A0A1Y2G8W5"/>
<evidence type="ECO:0000256" key="5">
    <source>
        <dbReference type="ARBA" id="ARBA00022989"/>
    </source>
</evidence>
<dbReference type="EMBL" id="MCFF01000057">
    <property type="protein sequence ID" value="ORZ04440.1"/>
    <property type="molecule type" value="Genomic_DNA"/>
</dbReference>
<dbReference type="PANTHER" id="PTHR22811">
    <property type="entry name" value="TRANSMEMBRANE EMP24 DOMAIN-CONTAINING PROTEIN"/>
    <property type="match status" value="1"/>
</dbReference>
<evidence type="ECO:0000259" key="11">
    <source>
        <dbReference type="PROSITE" id="PS50866"/>
    </source>
</evidence>
<dbReference type="GeneID" id="33562962"/>
<evidence type="ECO:0000313" key="12">
    <source>
        <dbReference type="EMBL" id="ORZ04440.1"/>
    </source>
</evidence>
<evidence type="ECO:0000256" key="3">
    <source>
        <dbReference type="ARBA" id="ARBA00022692"/>
    </source>
</evidence>
<dbReference type="Pfam" id="PF01105">
    <property type="entry name" value="EMP24_GP25L"/>
    <property type="match status" value="1"/>
</dbReference>
<keyword evidence="5 9" id="KW-1133">Transmembrane helix</keyword>
<keyword evidence="3 8" id="KW-0812">Transmembrane</keyword>
<dbReference type="InterPro" id="IPR036598">
    <property type="entry name" value="GOLD_dom_sf"/>
</dbReference>
<dbReference type="InParanoid" id="A0A1Y2G8W5"/>
<dbReference type="OrthoDB" id="1929172at2759"/>
<protein>
    <submittedName>
        <fullName evidence="12">Emp24/gp25L/p24 family protein</fullName>
    </submittedName>
</protein>
<evidence type="ECO:0000256" key="7">
    <source>
        <dbReference type="ARBA" id="ARBA00037847"/>
    </source>
</evidence>
<dbReference type="AlphaFoldDB" id="A0A1Y2G8W5"/>
<evidence type="ECO:0000256" key="6">
    <source>
        <dbReference type="ARBA" id="ARBA00023136"/>
    </source>
</evidence>
<sequence>MGTAGLALATFLCLSSSFLSKTVEATALTYTVAAHEKACFYTWVDVPKKKVAFYFAVQSGGAFDIDVDVRDPKDKQILSLEKDRQGDYVFTANEVGEYSFCFSNDMSTFAEKSIDFEISVENEKRPAQADQKEKGAGPQAQADAMDESLFRLSSELLKVDRMQKYFGTRESRNYSTVLSTESRIYWFSLSESFLIVAMAMVQVYVVRTFFSGSRRSHV</sequence>
<evidence type="ECO:0000256" key="8">
    <source>
        <dbReference type="RuleBase" id="RU003827"/>
    </source>
</evidence>
<dbReference type="SUPFAM" id="SSF101576">
    <property type="entry name" value="Supernatant protein factor (SPF), C-terminal domain"/>
    <property type="match status" value="1"/>
</dbReference>
<dbReference type="FunCoup" id="A0A1Y2G8W5">
    <property type="interactions" value="220"/>
</dbReference>
<feature type="chain" id="PRO_5010989254" evidence="10">
    <location>
        <begin position="26"/>
        <end position="218"/>
    </location>
</feature>
<dbReference type="PROSITE" id="PS50866">
    <property type="entry name" value="GOLD"/>
    <property type="match status" value="1"/>
</dbReference>
<comment type="caution">
    <text evidence="12">The sequence shown here is derived from an EMBL/GenBank/DDBJ whole genome shotgun (WGS) entry which is preliminary data.</text>
</comment>
<evidence type="ECO:0000256" key="4">
    <source>
        <dbReference type="ARBA" id="ARBA00022729"/>
    </source>
</evidence>
<gene>
    <name evidence="12" type="ORF">BCR41DRAFT_313183</name>
</gene>
<evidence type="ECO:0000256" key="2">
    <source>
        <dbReference type="ARBA" id="ARBA00007104"/>
    </source>
</evidence>
<feature type="domain" description="GOLD" evidence="11">
    <location>
        <begin position="37"/>
        <end position="120"/>
    </location>
</feature>
<comment type="subcellular location">
    <subcellularLocation>
        <location evidence="7">Endomembrane system</location>
        <topology evidence="7">Single-pass membrane protein</topology>
    </subcellularLocation>
    <subcellularLocation>
        <location evidence="1 8">Membrane</location>
        <topology evidence="1 8">Single-pass type I membrane protein</topology>
    </subcellularLocation>
</comment>
<keyword evidence="4 10" id="KW-0732">Signal</keyword>
<keyword evidence="6 9" id="KW-0472">Membrane</keyword>
<comment type="similarity">
    <text evidence="2 8">Belongs to the EMP24/GP25L family.</text>
</comment>
<dbReference type="Proteomes" id="UP000193648">
    <property type="component" value="Unassembled WGS sequence"/>
</dbReference>
<evidence type="ECO:0000256" key="1">
    <source>
        <dbReference type="ARBA" id="ARBA00004479"/>
    </source>
</evidence>
<accession>A0A1Y2G8W5</accession>
<evidence type="ECO:0000256" key="9">
    <source>
        <dbReference type="SAM" id="Phobius"/>
    </source>
</evidence>
<keyword evidence="13" id="KW-1185">Reference proteome</keyword>
<evidence type="ECO:0000256" key="10">
    <source>
        <dbReference type="SAM" id="SignalP"/>
    </source>
</evidence>
<dbReference type="GO" id="GO:0016020">
    <property type="term" value="C:membrane"/>
    <property type="evidence" value="ECO:0007669"/>
    <property type="project" value="UniProtKB-SubCell"/>
</dbReference>
<feature type="transmembrane region" description="Helical" evidence="9">
    <location>
        <begin position="184"/>
        <end position="206"/>
    </location>
</feature>
<dbReference type="RefSeq" id="XP_021876548.1">
    <property type="nucleotide sequence ID" value="XM_022021118.1"/>
</dbReference>
<dbReference type="SMART" id="SM01190">
    <property type="entry name" value="EMP24_GP25L"/>
    <property type="match status" value="1"/>
</dbReference>
<reference evidence="12 13" key="1">
    <citation type="submission" date="2016-07" db="EMBL/GenBank/DDBJ databases">
        <title>Pervasive Adenine N6-methylation of Active Genes in Fungi.</title>
        <authorList>
            <consortium name="DOE Joint Genome Institute"/>
            <person name="Mondo S.J."/>
            <person name="Dannebaum R.O."/>
            <person name="Kuo R.C."/>
            <person name="Labutti K."/>
            <person name="Haridas S."/>
            <person name="Kuo A."/>
            <person name="Salamov A."/>
            <person name="Ahrendt S.R."/>
            <person name="Lipzen A."/>
            <person name="Sullivan W."/>
            <person name="Andreopoulos W.B."/>
            <person name="Clum A."/>
            <person name="Lindquist E."/>
            <person name="Daum C."/>
            <person name="Ramamoorthy G.K."/>
            <person name="Gryganskyi A."/>
            <person name="Culley D."/>
            <person name="Magnuson J.K."/>
            <person name="James T.Y."/>
            <person name="O'Malley M.A."/>
            <person name="Stajich J.E."/>
            <person name="Spatafora J.W."/>
            <person name="Visel A."/>
            <person name="Grigoriev I.V."/>
        </authorList>
    </citation>
    <scope>NUCLEOTIDE SEQUENCE [LARGE SCALE GENOMIC DNA]</scope>
    <source>
        <strain evidence="12 13">NRRL 3116</strain>
    </source>
</reference>
<evidence type="ECO:0000313" key="13">
    <source>
        <dbReference type="Proteomes" id="UP000193648"/>
    </source>
</evidence>
<name>A0A1Y2G8W5_9FUNG</name>
<dbReference type="InterPro" id="IPR015720">
    <property type="entry name" value="Emp24-like"/>
</dbReference>
<dbReference type="InterPro" id="IPR009038">
    <property type="entry name" value="GOLD_dom"/>
</dbReference>
<organism evidence="12 13">
    <name type="scientific">Lobosporangium transversale</name>
    <dbReference type="NCBI Taxonomy" id="64571"/>
    <lineage>
        <taxon>Eukaryota</taxon>
        <taxon>Fungi</taxon>
        <taxon>Fungi incertae sedis</taxon>
        <taxon>Mucoromycota</taxon>
        <taxon>Mortierellomycotina</taxon>
        <taxon>Mortierellomycetes</taxon>
        <taxon>Mortierellales</taxon>
        <taxon>Mortierellaceae</taxon>
        <taxon>Lobosporangium</taxon>
    </lineage>
</organism>
<proteinExistence type="inferred from homology"/>
<feature type="signal peptide" evidence="10">
    <location>
        <begin position="1"/>
        <end position="25"/>
    </location>
</feature>
<dbReference type="GO" id="GO:0012505">
    <property type="term" value="C:endomembrane system"/>
    <property type="evidence" value="ECO:0007669"/>
    <property type="project" value="UniProtKB-SubCell"/>
</dbReference>